<evidence type="ECO:0000256" key="8">
    <source>
        <dbReference type="SAM" id="SignalP"/>
    </source>
</evidence>
<proteinExistence type="inferred from homology"/>
<gene>
    <name evidence="10" type="ORF">INP51_10370</name>
</gene>
<protein>
    <recommendedName>
        <fullName evidence="4">Glutathione-binding protein GsiB</fullName>
    </recommendedName>
</protein>
<keyword evidence="7" id="KW-0574">Periplasm</keyword>
<evidence type="ECO:0000256" key="7">
    <source>
        <dbReference type="ARBA" id="ARBA00022764"/>
    </source>
</evidence>
<dbReference type="Gene3D" id="3.10.105.10">
    <property type="entry name" value="Dipeptide-binding Protein, Domain 3"/>
    <property type="match status" value="1"/>
</dbReference>
<evidence type="ECO:0000256" key="6">
    <source>
        <dbReference type="ARBA" id="ARBA00022729"/>
    </source>
</evidence>
<dbReference type="Gene3D" id="3.90.76.10">
    <property type="entry name" value="Dipeptide-binding Protein, Domain 1"/>
    <property type="match status" value="1"/>
</dbReference>
<reference evidence="10 11" key="1">
    <citation type="submission" date="2020-10" db="EMBL/GenBank/DDBJ databases">
        <title>Blautia liquoris sp.nov., isolated from the mud in a fermentation cellar used for the production of Chinese strong-flavoured liquor.</title>
        <authorList>
            <person name="Lu L."/>
        </authorList>
    </citation>
    <scope>NUCLEOTIDE SEQUENCE [LARGE SCALE GENOMIC DNA]</scope>
    <source>
        <strain evidence="10 11">LZLJ-3</strain>
    </source>
</reference>
<dbReference type="PROSITE" id="PS51257">
    <property type="entry name" value="PROKAR_LIPOPROTEIN"/>
    <property type="match status" value="1"/>
</dbReference>
<evidence type="ECO:0000256" key="1">
    <source>
        <dbReference type="ARBA" id="ARBA00003489"/>
    </source>
</evidence>
<feature type="chain" id="PRO_5032790028" description="Glutathione-binding protein GsiB" evidence="8">
    <location>
        <begin position="22"/>
        <end position="558"/>
    </location>
</feature>
<dbReference type="GO" id="GO:0043190">
    <property type="term" value="C:ATP-binding cassette (ABC) transporter complex"/>
    <property type="evidence" value="ECO:0007669"/>
    <property type="project" value="InterPro"/>
</dbReference>
<evidence type="ECO:0000256" key="5">
    <source>
        <dbReference type="ARBA" id="ARBA00022448"/>
    </source>
</evidence>
<keyword evidence="5" id="KW-0813">Transport</keyword>
<dbReference type="InterPro" id="IPR039424">
    <property type="entry name" value="SBP_5"/>
</dbReference>
<keyword evidence="11" id="KW-1185">Reference proteome</keyword>
<dbReference type="SUPFAM" id="SSF53850">
    <property type="entry name" value="Periplasmic binding protein-like II"/>
    <property type="match status" value="1"/>
</dbReference>
<dbReference type="KEGG" id="bliq:INP51_10370"/>
<dbReference type="InterPro" id="IPR030678">
    <property type="entry name" value="Peptide/Ni-bd"/>
</dbReference>
<name>A0A7M2RDM4_9FIRM</name>
<feature type="signal peptide" evidence="8">
    <location>
        <begin position="1"/>
        <end position="21"/>
    </location>
</feature>
<sequence>MKNYKKVISVLLAGTMMFSLAACGGKKDNNSSSANSSSQDASTAENGKVDKDGYIVKAKNTDSKSKDNDLVIAIEGSVSSMDPANIPDTNAISATRGVYENLVKFDENNEIAGQLAKDWEISDDSLTYTFHLNEGIKFHDGTDFDSEAVKANYDRVVDKNNDLRQRRTFIVTNDDGSEEPRVASVETPDPNTVIFKLTKPWSPFINRLTQFCIISPAALAQYGNDIMNHPVGTGPYTFVEWEEGDHTTLKRNDNYWGDKPGVDTVTIKEAPEAGTRTAMLQTGEADFVYPMPVDQIKAVEGTDDLSVKASDSNIMRYVTLNMDQPELKDLKVRKAMNLAIDKNAYVQLMYSGYGKPASSVVPESISGYVEQPAYKYDLNEAKALMKEAGYEDGFKLTLWGDNTTQEIKGMTFIKQQLQQIGIEVDVMPMEPATINDKIYVDKEESKINMWYVNWSASDFTMDGSLRSLLYSTMCPPVSANTAYYNNKDFDKDLDEGLSNADPEDQKKIYADAQERAWKDCPWLFLGNDQVIFAEKSYLSGVYVSPDGAFNFADAKLAQ</sequence>
<dbReference type="AlphaFoldDB" id="A0A7M2RDM4"/>
<evidence type="ECO:0000256" key="4">
    <source>
        <dbReference type="ARBA" id="ARBA00017393"/>
    </source>
</evidence>
<dbReference type="EMBL" id="CP063304">
    <property type="protein sequence ID" value="QOV18419.1"/>
    <property type="molecule type" value="Genomic_DNA"/>
</dbReference>
<dbReference type="RefSeq" id="WP_193734781.1">
    <property type="nucleotide sequence ID" value="NZ_CP063304.1"/>
</dbReference>
<dbReference type="Proteomes" id="UP000593601">
    <property type="component" value="Chromosome"/>
</dbReference>
<accession>A0A7M2RDM4</accession>
<dbReference type="Gene3D" id="3.40.190.10">
    <property type="entry name" value="Periplasmic binding protein-like II"/>
    <property type="match status" value="1"/>
</dbReference>
<comment type="subcellular location">
    <subcellularLocation>
        <location evidence="2">Periplasm</location>
    </subcellularLocation>
</comment>
<evidence type="ECO:0000256" key="3">
    <source>
        <dbReference type="ARBA" id="ARBA00005695"/>
    </source>
</evidence>
<evidence type="ECO:0000259" key="9">
    <source>
        <dbReference type="Pfam" id="PF00496"/>
    </source>
</evidence>
<dbReference type="GO" id="GO:0042938">
    <property type="term" value="P:dipeptide transport"/>
    <property type="evidence" value="ECO:0007669"/>
    <property type="project" value="TreeGrafter"/>
</dbReference>
<evidence type="ECO:0000313" key="11">
    <source>
        <dbReference type="Proteomes" id="UP000593601"/>
    </source>
</evidence>
<dbReference type="InterPro" id="IPR000914">
    <property type="entry name" value="SBP_5_dom"/>
</dbReference>
<evidence type="ECO:0000313" key="10">
    <source>
        <dbReference type="EMBL" id="QOV18419.1"/>
    </source>
</evidence>
<evidence type="ECO:0000256" key="2">
    <source>
        <dbReference type="ARBA" id="ARBA00004418"/>
    </source>
</evidence>
<keyword evidence="6 8" id="KW-0732">Signal</keyword>
<dbReference type="Pfam" id="PF00496">
    <property type="entry name" value="SBP_bac_5"/>
    <property type="match status" value="1"/>
</dbReference>
<comment type="function">
    <text evidence="1">Part of the ABC transporter complex GsiABCD involved in glutathione import. Binds glutathione.</text>
</comment>
<dbReference type="GO" id="GO:0030288">
    <property type="term" value="C:outer membrane-bounded periplasmic space"/>
    <property type="evidence" value="ECO:0007669"/>
    <property type="project" value="TreeGrafter"/>
</dbReference>
<dbReference type="PANTHER" id="PTHR30290:SF32">
    <property type="entry name" value="GLUTATHIONE-BINDING PROTEIN GSIB"/>
    <property type="match status" value="1"/>
</dbReference>
<feature type="domain" description="Solute-binding protein family 5" evidence="9">
    <location>
        <begin position="110"/>
        <end position="472"/>
    </location>
</feature>
<comment type="similarity">
    <text evidence="3">Belongs to the bacterial solute-binding protein 5 family.</text>
</comment>
<organism evidence="10 11">
    <name type="scientific">Blautia liquoris</name>
    <dbReference type="NCBI Taxonomy" id="2779518"/>
    <lineage>
        <taxon>Bacteria</taxon>
        <taxon>Bacillati</taxon>
        <taxon>Bacillota</taxon>
        <taxon>Clostridia</taxon>
        <taxon>Lachnospirales</taxon>
        <taxon>Lachnospiraceae</taxon>
        <taxon>Blautia</taxon>
    </lineage>
</organism>
<dbReference type="GO" id="GO:1904680">
    <property type="term" value="F:peptide transmembrane transporter activity"/>
    <property type="evidence" value="ECO:0007669"/>
    <property type="project" value="TreeGrafter"/>
</dbReference>
<dbReference type="PIRSF" id="PIRSF002741">
    <property type="entry name" value="MppA"/>
    <property type="match status" value="1"/>
</dbReference>
<dbReference type="PANTHER" id="PTHR30290">
    <property type="entry name" value="PERIPLASMIC BINDING COMPONENT OF ABC TRANSPORTER"/>
    <property type="match status" value="1"/>
</dbReference>